<accession>A0A9P5Y1A6</accession>
<reference evidence="1" key="1">
    <citation type="submission" date="2020-11" db="EMBL/GenBank/DDBJ databases">
        <authorList>
            <consortium name="DOE Joint Genome Institute"/>
            <person name="Ahrendt S."/>
            <person name="Riley R."/>
            <person name="Andreopoulos W."/>
            <person name="Labutti K."/>
            <person name="Pangilinan J."/>
            <person name="Ruiz-Duenas F.J."/>
            <person name="Barrasa J.M."/>
            <person name="Sanchez-Garcia M."/>
            <person name="Camarero S."/>
            <person name="Miyauchi S."/>
            <person name="Serrano A."/>
            <person name="Linde D."/>
            <person name="Babiker R."/>
            <person name="Drula E."/>
            <person name="Ayuso-Fernandez I."/>
            <person name="Pacheco R."/>
            <person name="Padilla G."/>
            <person name="Ferreira P."/>
            <person name="Barriuso J."/>
            <person name="Kellner H."/>
            <person name="Castanera R."/>
            <person name="Alfaro M."/>
            <person name="Ramirez L."/>
            <person name="Pisabarro A.G."/>
            <person name="Kuo A."/>
            <person name="Tritt A."/>
            <person name="Lipzen A."/>
            <person name="He G."/>
            <person name="Yan M."/>
            <person name="Ng V."/>
            <person name="Cullen D."/>
            <person name="Martin F."/>
            <person name="Rosso M.-N."/>
            <person name="Henrissat B."/>
            <person name="Hibbett D."/>
            <person name="Martinez A.T."/>
            <person name="Grigoriev I.V."/>
        </authorList>
    </citation>
    <scope>NUCLEOTIDE SEQUENCE</scope>
    <source>
        <strain evidence="1">CBS 247.69</strain>
    </source>
</reference>
<dbReference type="OrthoDB" id="4662583at2759"/>
<evidence type="ECO:0000313" key="1">
    <source>
        <dbReference type="EMBL" id="KAF9460864.1"/>
    </source>
</evidence>
<comment type="caution">
    <text evidence="1">The sequence shown here is derived from an EMBL/GenBank/DDBJ whole genome shotgun (WGS) entry which is preliminary data.</text>
</comment>
<gene>
    <name evidence="1" type="ORF">BDZ94DRAFT_1311076</name>
</gene>
<dbReference type="Proteomes" id="UP000807353">
    <property type="component" value="Unassembled WGS sequence"/>
</dbReference>
<sequence>MDYVRYLARFFAETVTTAVFSSEDIPDDVLTSLLATNVSRPLDALQSLVDCFGGSWPPEPTFKSSWPAPLQGYEATYEIIAPLLPVLISLSDDTQNREAIEGMRSRIAGLLSGSLAYRSFSGAEACPIDLEAVSDILHQGQDGFWSGHTKESTRNALLGFCGCVSFLRHSFRWGISPIVREAQMDTIVVMPPQLEVPWKILQKCFGYTSPGGCLSTCLYFNMCGLETSFRPYYMPVVGLPNIYQRTAHWDTRLFTGVEHKLFASAIVSCEMLSADSPRVVAANLKEAGIILMGVFKFFFESLNETNLARAIWLPYLQGFTPKLYDLTQKPDRNQYTSLKSTKLEPVLTGLHGLGATRSRWGSDQRRFGGTIARNSYFRRFLGVKPSPSPEIEALHIPTAQREWLDTPREHNIRKRVEDVILYYETRDDFKQIKEWDNVRQRLKGMIRQLRLWRMGHMTRMVAYEGVFRPERLRMTSGLSLPPKGEADSEAAMVEHLKNVLADRLVATR</sequence>
<protein>
    <submittedName>
        <fullName evidence="1">Uncharacterized protein</fullName>
    </submittedName>
</protein>
<dbReference type="EMBL" id="MU150292">
    <property type="protein sequence ID" value="KAF9460864.1"/>
    <property type="molecule type" value="Genomic_DNA"/>
</dbReference>
<proteinExistence type="predicted"/>
<name>A0A9P5Y1A6_9AGAR</name>
<dbReference type="AlphaFoldDB" id="A0A9P5Y1A6"/>
<organism evidence="1 2">
    <name type="scientific">Collybia nuda</name>
    <dbReference type="NCBI Taxonomy" id="64659"/>
    <lineage>
        <taxon>Eukaryota</taxon>
        <taxon>Fungi</taxon>
        <taxon>Dikarya</taxon>
        <taxon>Basidiomycota</taxon>
        <taxon>Agaricomycotina</taxon>
        <taxon>Agaricomycetes</taxon>
        <taxon>Agaricomycetidae</taxon>
        <taxon>Agaricales</taxon>
        <taxon>Tricholomatineae</taxon>
        <taxon>Clitocybaceae</taxon>
        <taxon>Collybia</taxon>
    </lineage>
</organism>
<evidence type="ECO:0000313" key="2">
    <source>
        <dbReference type="Proteomes" id="UP000807353"/>
    </source>
</evidence>
<keyword evidence="2" id="KW-1185">Reference proteome</keyword>